<dbReference type="AlphaFoldDB" id="A0A091E4M8"/>
<sequence length="80" mass="8450">MAPRAAVRSSLPGVVPPPASRARLLSSASSFALRLLLHPAPLSRGTACKQRLVITGFTETCSNVLQSKSFAKFAPLTDTK</sequence>
<gene>
    <name evidence="1" type="ORF">H920_01025</name>
</gene>
<accession>A0A091E4M8</accession>
<organism evidence="1 2">
    <name type="scientific">Fukomys damarensis</name>
    <name type="common">Damaraland mole rat</name>
    <name type="synonym">Cryptomys damarensis</name>
    <dbReference type="NCBI Taxonomy" id="885580"/>
    <lineage>
        <taxon>Eukaryota</taxon>
        <taxon>Metazoa</taxon>
        <taxon>Chordata</taxon>
        <taxon>Craniata</taxon>
        <taxon>Vertebrata</taxon>
        <taxon>Euteleostomi</taxon>
        <taxon>Mammalia</taxon>
        <taxon>Eutheria</taxon>
        <taxon>Euarchontoglires</taxon>
        <taxon>Glires</taxon>
        <taxon>Rodentia</taxon>
        <taxon>Hystricomorpha</taxon>
        <taxon>Bathyergidae</taxon>
        <taxon>Fukomys</taxon>
    </lineage>
</organism>
<dbReference type="EMBL" id="KN120802">
    <property type="protein sequence ID" value="KFO37540.1"/>
    <property type="molecule type" value="Genomic_DNA"/>
</dbReference>
<reference evidence="1 2" key="1">
    <citation type="submission" date="2013-11" db="EMBL/GenBank/DDBJ databases">
        <title>The Damaraland mole rat (Fukomys damarensis) genome and evolution of African mole rats.</title>
        <authorList>
            <person name="Gladyshev V.N."/>
            <person name="Fang X."/>
        </authorList>
    </citation>
    <scope>NUCLEOTIDE SEQUENCE [LARGE SCALE GENOMIC DNA]</scope>
    <source>
        <tissue evidence="1">Liver</tissue>
    </source>
</reference>
<evidence type="ECO:0000313" key="2">
    <source>
        <dbReference type="Proteomes" id="UP000028990"/>
    </source>
</evidence>
<dbReference type="Proteomes" id="UP000028990">
    <property type="component" value="Unassembled WGS sequence"/>
</dbReference>
<protein>
    <submittedName>
        <fullName evidence="1">Uncharacterized protein</fullName>
    </submittedName>
</protein>
<name>A0A091E4M8_FUKDA</name>
<proteinExistence type="predicted"/>
<keyword evidence="2" id="KW-1185">Reference proteome</keyword>
<evidence type="ECO:0000313" key="1">
    <source>
        <dbReference type="EMBL" id="KFO37540.1"/>
    </source>
</evidence>